<dbReference type="GO" id="GO:0008233">
    <property type="term" value="F:peptidase activity"/>
    <property type="evidence" value="ECO:0007669"/>
    <property type="project" value="UniProtKB-KW"/>
</dbReference>
<evidence type="ECO:0000259" key="2">
    <source>
        <dbReference type="Pfam" id="PF01965"/>
    </source>
</evidence>
<feature type="signal peptide" evidence="1">
    <location>
        <begin position="1"/>
        <end position="24"/>
    </location>
</feature>
<dbReference type="Pfam" id="PF01965">
    <property type="entry name" value="DJ-1_PfpI"/>
    <property type="match status" value="1"/>
</dbReference>
<dbReference type="PANTHER" id="PTHR43130">
    <property type="entry name" value="ARAC-FAMILY TRANSCRIPTIONAL REGULATOR"/>
    <property type="match status" value="1"/>
</dbReference>
<gene>
    <name evidence="3" type="ORF">QO010_002819</name>
</gene>
<dbReference type="InterPro" id="IPR002818">
    <property type="entry name" value="DJ-1/PfpI"/>
</dbReference>
<comment type="caution">
    <text evidence="3">The sequence shown here is derived from an EMBL/GenBank/DDBJ whole genome shotgun (WGS) entry which is preliminary data.</text>
</comment>
<evidence type="ECO:0000256" key="1">
    <source>
        <dbReference type="SAM" id="SignalP"/>
    </source>
</evidence>
<keyword evidence="3" id="KW-0645">Protease</keyword>
<dbReference type="PANTHER" id="PTHR43130:SF3">
    <property type="entry name" value="HTH-TYPE TRANSCRIPTIONAL REGULATOR RV1931C"/>
    <property type="match status" value="1"/>
</dbReference>
<proteinExistence type="predicted"/>
<name>A0ABU0ISR3_9CAUL</name>
<evidence type="ECO:0000313" key="3">
    <source>
        <dbReference type="EMBL" id="MDQ0465035.1"/>
    </source>
</evidence>
<accession>A0ABU0ISR3</accession>
<dbReference type="GO" id="GO:0006508">
    <property type="term" value="P:proteolysis"/>
    <property type="evidence" value="ECO:0007669"/>
    <property type="project" value="UniProtKB-KW"/>
</dbReference>
<feature type="chain" id="PRO_5045290974" evidence="1">
    <location>
        <begin position="25"/>
        <end position="367"/>
    </location>
</feature>
<reference evidence="3 4" key="1">
    <citation type="submission" date="2023-07" db="EMBL/GenBank/DDBJ databases">
        <title>Genomic Encyclopedia of Type Strains, Phase IV (KMG-IV): sequencing the most valuable type-strain genomes for metagenomic binning, comparative biology and taxonomic classification.</title>
        <authorList>
            <person name="Goeker M."/>
        </authorList>
    </citation>
    <scope>NUCLEOTIDE SEQUENCE [LARGE SCALE GENOMIC DNA]</scope>
    <source>
        <strain evidence="3 4">DSM 18695</strain>
    </source>
</reference>
<protein>
    <submittedName>
        <fullName evidence="3">Intracellular protease/amidase</fullName>
    </submittedName>
</protein>
<organism evidence="3 4">
    <name type="scientific">Caulobacter ginsengisoli</name>
    <dbReference type="NCBI Taxonomy" id="400775"/>
    <lineage>
        <taxon>Bacteria</taxon>
        <taxon>Pseudomonadati</taxon>
        <taxon>Pseudomonadota</taxon>
        <taxon>Alphaproteobacteria</taxon>
        <taxon>Caulobacterales</taxon>
        <taxon>Caulobacteraceae</taxon>
        <taxon>Caulobacter</taxon>
    </lineage>
</organism>
<dbReference type="SUPFAM" id="SSF52317">
    <property type="entry name" value="Class I glutamine amidotransferase-like"/>
    <property type="match status" value="1"/>
</dbReference>
<dbReference type="RefSeq" id="WP_307350118.1">
    <property type="nucleotide sequence ID" value="NZ_JAUSVS010000005.1"/>
</dbReference>
<keyword evidence="4" id="KW-1185">Reference proteome</keyword>
<dbReference type="Proteomes" id="UP001228905">
    <property type="component" value="Unassembled WGS sequence"/>
</dbReference>
<sequence>MRTHLVLISILALVLGTDFSAAQAAPPVAVVAPAEGRLVLPRPKTGRAQPLVVVVAGNAGAETTDFIIPYGVLKASGLAEVRSLSTQPGPVELHMALRIQADQTIAQFDAAEPAGADIVIVPAQMVPKDPVLTAWVAAQARRGAVIVSICEGARVLAAAGLLDGRRATTHWAAIKKLEKAYPATTWVRDRRYVQDGPIISTTGVTASIPASLALVEALGGHAAAAGLAARLGVSDWSPAHQTDDFQITRSDYLYGIVALLAFWRHETVEAPIADGTDEIGLALWADSWQRSYRTKVLSTRPGLTPVRSLNGLTLLPDAEPKAGRYRLPISPRPSASQLDAALAAMDVRYGQDSVRLAWLGLEYDRPK</sequence>
<dbReference type="InterPro" id="IPR029062">
    <property type="entry name" value="Class_I_gatase-like"/>
</dbReference>
<keyword evidence="1" id="KW-0732">Signal</keyword>
<feature type="domain" description="DJ-1/PfpI" evidence="2">
    <location>
        <begin position="53"/>
        <end position="216"/>
    </location>
</feature>
<dbReference type="Gene3D" id="3.40.50.880">
    <property type="match status" value="1"/>
</dbReference>
<evidence type="ECO:0000313" key="4">
    <source>
        <dbReference type="Proteomes" id="UP001228905"/>
    </source>
</evidence>
<dbReference type="EMBL" id="JAUSVS010000005">
    <property type="protein sequence ID" value="MDQ0465035.1"/>
    <property type="molecule type" value="Genomic_DNA"/>
</dbReference>
<dbReference type="InterPro" id="IPR052158">
    <property type="entry name" value="INH-QAR"/>
</dbReference>
<keyword evidence="3" id="KW-0378">Hydrolase</keyword>